<proteinExistence type="predicted"/>
<dbReference type="PROSITE" id="PS51471">
    <property type="entry name" value="FE2OG_OXY"/>
    <property type="match status" value="1"/>
</dbReference>
<dbReference type="SUPFAM" id="SSF51197">
    <property type="entry name" value="Clavaminate synthase-like"/>
    <property type="match status" value="1"/>
</dbReference>
<protein>
    <recommendedName>
        <fullName evidence="1">Fe2OG dioxygenase domain-containing protein</fullName>
    </recommendedName>
</protein>
<sequence length="199" mass="23012">MSPPSVNSPIIKTPAYVRVSSKWFKENADEIINNFDEKTKPGKTLSNNSNARKSDVFLWDIWKINLTDLQKVIIYKLKEIFIEENKKYKFDLDYSSINVQYTKYQEGGYYGWHTDDDVNDTHKLHQNVRKLSITAALNVGSYEGGDLQLVLNRQKDPRTMSIEFGDVVVFPSFTLHQITPITKGIRHSLISWVSGPPWR</sequence>
<dbReference type="InterPro" id="IPR023550">
    <property type="entry name" value="PKHD_hydroxylase"/>
</dbReference>
<dbReference type="Gene3D" id="2.60.120.620">
    <property type="entry name" value="q2cbj1_9rhob like domain"/>
    <property type="match status" value="1"/>
</dbReference>
<dbReference type="EMBL" id="UINC01013242">
    <property type="protein sequence ID" value="SVA57351.1"/>
    <property type="molecule type" value="Genomic_DNA"/>
</dbReference>
<dbReference type="InterPro" id="IPR044862">
    <property type="entry name" value="Pro_4_hyd_alph_FE2OG_OXY"/>
</dbReference>
<dbReference type="GO" id="GO:0006879">
    <property type="term" value="P:intracellular iron ion homeostasis"/>
    <property type="evidence" value="ECO:0007669"/>
    <property type="project" value="TreeGrafter"/>
</dbReference>
<reference evidence="2" key="1">
    <citation type="submission" date="2018-05" db="EMBL/GenBank/DDBJ databases">
        <authorList>
            <person name="Lanie J.A."/>
            <person name="Ng W.-L."/>
            <person name="Kazmierczak K.M."/>
            <person name="Andrzejewski T.M."/>
            <person name="Davidsen T.M."/>
            <person name="Wayne K.J."/>
            <person name="Tettelin H."/>
            <person name="Glass J.I."/>
            <person name="Rusch D."/>
            <person name="Podicherti R."/>
            <person name="Tsui H.-C.T."/>
            <person name="Winkler M.E."/>
        </authorList>
    </citation>
    <scope>NUCLEOTIDE SEQUENCE</scope>
</reference>
<dbReference type="PANTHER" id="PTHR41536">
    <property type="entry name" value="PKHD-TYPE HYDROXYLASE YBIX"/>
    <property type="match status" value="1"/>
</dbReference>
<feature type="domain" description="Fe2OG dioxygenase" evidence="1">
    <location>
        <begin position="93"/>
        <end position="195"/>
    </location>
</feature>
<dbReference type="GO" id="GO:0006974">
    <property type="term" value="P:DNA damage response"/>
    <property type="evidence" value="ECO:0007669"/>
    <property type="project" value="TreeGrafter"/>
</dbReference>
<organism evidence="2">
    <name type="scientific">marine metagenome</name>
    <dbReference type="NCBI Taxonomy" id="408172"/>
    <lineage>
        <taxon>unclassified sequences</taxon>
        <taxon>metagenomes</taxon>
        <taxon>ecological metagenomes</taxon>
    </lineage>
</organism>
<gene>
    <name evidence="2" type="ORF">METZ01_LOCUS110205</name>
</gene>
<evidence type="ECO:0000259" key="1">
    <source>
        <dbReference type="PROSITE" id="PS51471"/>
    </source>
</evidence>
<dbReference type="PANTHER" id="PTHR41536:SF1">
    <property type="entry name" value="PKHD-TYPE HYDROXYLASE YBIX"/>
    <property type="match status" value="1"/>
</dbReference>
<evidence type="ECO:0000313" key="2">
    <source>
        <dbReference type="EMBL" id="SVA57351.1"/>
    </source>
</evidence>
<dbReference type="AlphaFoldDB" id="A0A381WYM0"/>
<name>A0A381WYM0_9ZZZZ</name>
<dbReference type="GO" id="GO:0016706">
    <property type="term" value="F:2-oxoglutarate-dependent dioxygenase activity"/>
    <property type="evidence" value="ECO:0007669"/>
    <property type="project" value="InterPro"/>
</dbReference>
<dbReference type="Pfam" id="PF13640">
    <property type="entry name" value="2OG-FeII_Oxy_3"/>
    <property type="match status" value="1"/>
</dbReference>
<accession>A0A381WYM0</accession>
<dbReference type="InterPro" id="IPR005123">
    <property type="entry name" value="Oxoglu/Fe-dep_dioxygenase_dom"/>
</dbReference>